<evidence type="ECO:0000256" key="1">
    <source>
        <dbReference type="ARBA" id="ARBA00022723"/>
    </source>
</evidence>
<dbReference type="GO" id="GO:0008270">
    <property type="term" value="F:zinc ion binding"/>
    <property type="evidence" value="ECO:0007669"/>
    <property type="project" value="UniProtKB-KW"/>
</dbReference>
<dbReference type="OrthoDB" id="8048014at2759"/>
<gene>
    <name evidence="4" type="ORF">FF38_02086</name>
</gene>
<dbReference type="InterPro" id="IPR019786">
    <property type="entry name" value="Zinc_finger_PHD-type_CS"/>
</dbReference>
<evidence type="ECO:0000256" key="3">
    <source>
        <dbReference type="ARBA" id="ARBA00022833"/>
    </source>
</evidence>
<sequence>MSSQCKVCLTYCTSRGKISCGLCKQHYHPKCAIQENSNLNSEMLELLKKTESGLLFLCKACSSMPLSSSTQSSNKEANPDTTKLLELENGIKSITQMVSNVMSQLNLIKSDLDKSLSKSKETEELFHSKIHSLEIENNSLRRQLNRGDIVVNGLSKALTRDKLYAQIFKIGEVLGVNLQHNDINVCTYIQGKAQVLVKFNSIYKRDQLIQKYFEKKSLYLNELYINDEQPLNSEGSENEQNSTGDQMNTNDLSEIRVYLNEHLTPIAAKLNYMCRRMLKTKKIKKFKLYNRDVPEVKITLNDGGEKTFNIEKLHVLFKAVSSQNGQQQDGTNHTE</sequence>
<comment type="caution">
    <text evidence="4">The sequence shown here is derived from an EMBL/GenBank/DDBJ whole genome shotgun (WGS) entry which is preliminary data.</text>
</comment>
<proteinExistence type="predicted"/>
<evidence type="ECO:0000313" key="4">
    <source>
        <dbReference type="EMBL" id="KNC33466.1"/>
    </source>
</evidence>
<dbReference type="PROSITE" id="PS01359">
    <property type="entry name" value="ZF_PHD_1"/>
    <property type="match status" value="1"/>
</dbReference>
<dbReference type="Proteomes" id="UP000037069">
    <property type="component" value="Unassembled WGS sequence"/>
</dbReference>
<keyword evidence="5" id="KW-1185">Reference proteome</keyword>
<protein>
    <recommendedName>
        <fullName evidence="6">Zinc finger PHD-type domain-containing protein</fullName>
    </recommendedName>
</protein>
<dbReference type="EMBL" id="JRES01000189">
    <property type="protein sequence ID" value="KNC33466.1"/>
    <property type="molecule type" value="Genomic_DNA"/>
</dbReference>
<accession>A0A0L0CMH1</accession>
<keyword evidence="3" id="KW-0862">Zinc</keyword>
<evidence type="ECO:0000313" key="5">
    <source>
        <dbReference type="Proteomes" id="UP000037069"/>
    </source>
</evidence>
<name>A0A0L0CMH1_LUCCU</name>
<evidence type="ECO:0008006" key="6">
    <source>
        <dbReference type="Google" id="ProtNLM"/>
    </source>
</evidence>
<dbReference type="AlphaFoldDB" id="A0A0L0CMH1"/>
<keyword evidence="1" id="KW-0479">Metal-binding</keyword>
<reference evidence="4 5" key="1">
    <citation type="journal article" date="2015" name="Nat. Commun.">
        <title>Lucilia cuprina genome unlocks parasitic fly biology to underpin future interventions.</title>
        <authorList>
            <person name="Anstead C.A."/>
            <person name="Korhonen P.K."/>
            <person name="Young N.D."/>
            <person name="Hall R.S."/>
            <person name="Jex A.R."/>
            <person name="Murali S.C."/>
            <person name="Hughes D.S."/>
            <person name="Lee S.F."/>
            <person name="Perry T."/>
            <person name="Stroehlein A.J."/>
            <person name="Ansell B.R."/>
            <person name="Breugelmans B."/>
            <person name="Hofmann A."/>
            <person name="Qu J."/>
            <person name="Dugan S."/>
            <person name="Lee S.L."/>
            <person name="Chao H."/>
            <person name="Dinh H."/>
            <person name="Han Y."/>
            <person name="Doddapaneni H.V."/>
            <person name="Worley K.C."/>
            <person name="Muzny D.M."/>
            <person name="Ioannidis P."/>
            <person name="Waterhouse R.M."/>
            <person name="Zdobnov E.M."/>
            <person name="James P.J."/>
            <person name="Bagnall N.H."/>
            <person name="Kotze A.C."/>
            <person name="Gibbs R.A."/>
            <person name="Richards S."/>
            <person name="Batterham P."/>
            <person name="Gasser R.B."/>
        </authorList>
    </citation>
    <scope>NUCLEOTIDE SEQUENCE [LARGE SCALE GENOMIC DNA]</scope>
    <source>
        <strain evidence="4 5">LS</strain>
        <tissue evidence="4">Full body</tissue>
    </source>
</reference>
<evidence type="ECO:0000256" key="2">
    <source>
        <dbReference type="ARBA" id="ARBA00022771"/>
    </source>
</evidence>
<organism evidence="4 5">
    <name type="scientific">Lucilia cuprina</name>
    <name type="common">Green bottle fly</name>
    <name type="synonym">Australian sheep blowfly</name>
    <dbReference type="NCBI Taxonomy" id="7375"/>
    <lineage>
        <taxon>Eukaryota</taxon>
        <taxon>Metazoa</taxon>
        <taxon>Ecdysozoa</taxon>
        <taxon>Arthropoda</taxon>
        <taxon>Hexapoda</taxon>
        <taxon>Insecta</taxon>
        <taxon>Pterygota</taxon>
        <taxon>Neoptera</taxon>
        <taxon>Endopterygota</taxon>
        <taxon>Diptera</taxon>
        <taxon>Brachycera</taxon>
        <taxon>Muscomorpha</taxon>
        <taxon>Oestroidea</taxon>
        <taxon>Calliphoridae</taxon>
        <taxon>Luciliinae</taxon>
        <taxon>Lucilia</taxon>
    </lineage>
</organism>
<keyword evidence="2" id="KW-0863">Zinc-finger</keyword>